<gene>
    <name evidence="1" type="ORF">Pth03_81550</name>
</gene>
<sequence length="104" mass="10990">MLYVGRAVLSGGQPAAAGEAASTRPWESTSWRSGTSTVKCGAGIRPGFILAIHSLAARVVITHIRLSMVLRIAISRATPITLNTSNAKSAATVAHRARIERVRL</sequence>
<organism evidence="1 2">
    <name type="scientific">Planotetraspora thailandica</name>
    <dbReference type="NCBI Taxonomy" id="487172"/>
    <lineage>
        <taxon>Bacteria</taxon>
        <taxon>Bacillati</taxon>
        <taxon>Actinomycetota</taxon>
        <taxon>Actinomycetes</taxon>
        <taxon>Streptosporangiales</taxon>
        <taxon>Streptosporangiaceae</taxon>
        <taxon>Planotetraspora</taxon>
    </lineage>
</organism>
<evidence type="ECO:0000313" key="1">
    <source>
        <dbReference type="EMBL" id="GII59766.1"/>
    </source>
</evidence>
<evidence type="ECO:0000313" key="2">
    <source>
        <dbReference type="Proteomes" id="UP000605992"/>
    </source>
</evidence>
<name>A0A8J3Y2Y0_9ACTN</name>
<reference evidence="1" key="1">
    <citation type="submission" date="2021-01" db="EMBL/GenBank/DDBJ databases">
        <title>Whole genome shotgun sequence of Planotetraspora thailandica NBRC 104271.</title>
        <authorList>
            <person name="Komaki H."/>
            <person name="Tamura T."/>
        </authorList>
    </citation>
    <scope>NUCLEOTIDE SEQUENCE</scope>
    <source>
        <strain evidence="1">NBRC 104271</strain>
    </source>
</reference>
<accession>A0A8J3Y2Y0</accession>
<comment type="caution">
    <text evidence="1">The sequence shown here is derived from an EMBL/GenBank/DDBJ whole genome shotgun (WGS) entry which is preliminary data.</text>
</comment>
<dbReference type="Proteomes" id="UP000605992">
    <property type="component" value="Unassembled WGS sequence"/>
</dbReference>
<keyword evidence="2" id="KW-1185">Reference proteome</keyword>
<protein>
    <submittedName>
        <fullName evidence="1">Uncharacterized protein</fullName>
    </submittedName>
</protein>
<proteinExistence type="predicted"/>
<dbReference type="EMBL" id="BOOR01000097">
    <property type="protein sequence ID" value="GII59766.1"/>
    <property type="molecule type" value="Genomic_DNA"/>
</dbReference>
<dbReference type="AlphaFoldDB" id="A0A8J3Y2Y0"/>